<dbReference type="OMA" id="RVEVCKN"/>
<evidence type="ECO:0000313" key="7">
    <source>
        <dbReference type="EMBL" id="OVA03407.1"/>
    </source>
</evidence>
<dbReference type="AlphaFoldDB" id="A0A200PYY8"/>
<evidence type="ECO:0000256" key="6">
    <source>
        <dbReference type="SAM" id="MobiDB-lite"/>
    </source>
</evidence>
<keyword evidence="4" id="KW-0967">Endosome</keyword>
<dbReference type="OrthoDB" id="1734063at2759"/>
<evidence type="ECO:0000256" key="3">
    <source>
        <dbReference type="ARBA" id="ARBA00022448"/>
    </source>
</evidence>
<dbReference type="GO" id="GO:0005768">
    <property type="term" value="C:endosome"/>
    <property type="evidence" value="ECO:0007669"/>
    <property type="project" value="UniProtKB-SubCell"/>
</dbReference>
<dbReference type="EMBL" id="MVGT01003688">
    <property type="protein sequence ID" value="OVA03407.1"/>
    <property type="molecule type" value="Genomic_DNA"/>
</dbReference>
<organism evidence="7 8">
    <name type="scientific">Macleaya cordata</name>
    <name type="common">Five-seeded plume-poppy</name>
    <name type="synonym">Bocconia cordata</name>
    <dbReference type="NCBI Taxonomy" id="56857"/>
    <lineage>
        <taxon>Eukaryota</taxon>
        <taxon>Viridiplantae</taxon>
        <taxon>Streptophyta</taxon>
        <taxon>Embryophyta</taxon>
        <taxon>Tracheophyta</taxon>
        <taxon>Spermatophyta</taxon>
        <taxon>Magnoliopsida</taxon>
        <taxon>Ranunculales</taxon>
        <taxon>Papaveraceae</taxon>
        <taxon>Papaveroideae</taxon>
        <taxon>Macleaya</taxon>
    </lineage>
</organism>
<evidence type="ECO:0000256" key="4">
    <source>
        <dbReference type="ARBA" id="ARBA00022753"/>
    </source>
</evidence>
<comment type="caution">
    <text evidence="7">The sequence shown here is derived from an EMBL/GenBank/DDBJ whole genome shotgun (WGS) entry which is preliminary data.</text>
</comment>
<evidence type="ECO:0000313" key="8">
    <source>
        <dbReference type="Proteomes" id="UP000195402"/>
    </source>
</evidence>
<comment type="subcellular location">
    <subcellularLocation>
        <location evidence="1">Endosome</location>
    </subcellularLocation>
</comment>
<evidence type="ECO:0000256" key="2">
    <source>
        <dbReference type="ARBA" id="ARBA00010704"/>
    </source>
</evidence>
<dbReference type="STRING" id="56857.A0A200PYY8"/>
<accession>A0A200PYY8</accession>
<dbReference type="InterPro" id="IPR029705">
    <property type="entry name" value="VPS35L"/>
</dbReference>
<evidence type="ECO:0000256" key="5">
    <source>
        <dbReference type="ARBA" id="ARBA00022927"/>
    </source>
</evidence>
<dbReference type="GO" id="GO:0015031">
    <property type="term" value="P:protein transport"/>
    <property type="evidence" value="ECO:0007669"/>
    <property type="project" value="UniProtKB-KW"/>
</dbReference>
<dbReference type="Proteomes" id="UP000195402">
    <property type="component" value="Unassembled WGS sequence"/>
</dbReference>
<reference evidence="7 8" key="1">
    <citation type="journal article" date="2017" name="Mol. Plant">
        <title>The Genome of Medicinal Plant Macleaya cordata Provides New Insights into Benzylisoquinoline Alkaloids Metabolism.</title>
        <authorList>
            <person name="Liu X."/>
            <person name="Liu Y."/>
            <person name="Huang P."/>
            <person name="Ma Y."/>
            <person name="Qing Z."/>
            <person name="Tang Q."/>
            <person name="Cao H."/>
            <person name="Cheng P."/>
            <person name="Zheng Y."/>
            <person name="Yuan Z."/>
            <person name="Zhou Y."/>
            <person name="Liu J."/>
            <person name="Tang Z."/>
            <person name="Zhuo Y."/>
            <person name="Zhang Y."/>
            <person name="Yu L."/>
            <person name="Huang J."/>
            <person name="Yang P."/>
            <person name="Peng Q."/>
            <person name="Zhang J."/>
            <person name="Jiang W."/>
            <person name="Zhang Z."/>
            <person name="Lin K."/>
            <person name="Ro D.K."/>
            <person name="Chen X."/>
            <person name="Xiong X."/>
            <person name="Shang Y."/>
            <person name="Huang S."/>
            <person name="Zeng J."/>
        </authorList>
    </citation>
    <scope>NUCLEOTIDE SEQUENCE [LARGE SCALE GENOMIC DNA]</scope>
    <source>
        <strain evidence="8">cv. BLH2017</strain>
        <tissue evidence="7">Root</tissue>
    </source>
</reference>
<feature type="region of interest" description="Disordered" evidence="6">
    <location>
        <begin position="45"/>
        <end position="71"/>
    </location>
</feature>
<keyword evidence="3" id="KW-0813">Transport</keyword>
<dbReference type="PANTHER" id="PTHR13673:SF0">
    <property type="entry name" value="VPS35 ENDOSOMAL PROTEIN-SORTING FACTOR-LIKE"/>
    <property type="match status" value="1"/>
</dbReference>
<proteinExistence type="inferred from homology"/>
<dbReference type="FunCoup" id="A0A200PYY8">
    <property type="interactions" value="3175"/>
</dbReference>
<sequence length="959" mass="108143">MEFRPRDYSSEETTYSLPRLRTELHPLAIRPSLIQVDIAGQEKNDFFDPLRGPSGNKEESVGDEEAVQGIETTRGMPSIDDRQLTQLSAKEWASFKRSLAAQRFSVSKTVSISSLSDAIVKGGKGKKLLVEKFVGSFPIVLVTFPEFTYLTRNLAVPEKPTTSLHLDELNDPQKFAEDDVKVITRQEYITRLRELKDEIGRAWRADDRVTSLKLSIKVARLLMDTTVSQFYPALFVLVTDVLDMLGDMVWERIKRRAEYADDGTVICCLQDNFEANDVCPDAKETCYNWFCKIGSIRELLPRIYLELAILHCWRFLDDQPWRNLQRLVMMMRGLADPLASAFCRLYMARCAQKLLPGDTGYLMTCINDLNLILMRIILEKEPMPKNSLDNKKLLISLVEPTIEWIMKCIFKDAHQRRADDIVKELGLERNLSKSSGSVPCISIVLHHLLKELPAESVCSHAFEIVQLIECNKDFSFDQYMNYRLLGLKLCERRPQVDCVDAILGKVFQVTTQYGNLDQYLKVVDAYLDLVLQYQMDNYLTIILDGISTRAFNEVVAENELNSLQSIFIKLLAHFNDLEDAFALNHFVEILDVLYGSSRDVVNMHILDKATKSGYIRDPTTIQLLFEISQALHDGLDFSNIQDDEHQQPARLISRFIRMVDYGTALERQLEFLVECRGAFGRINELKETLVHESNNLAIKAIKDSNKLVSFVKACIAFNEVTIPSVSASFKQINLYLETAEVALQGGLLSHTDGLIDSAVSCLQSLDLTDGSQIPIDIDGILSLVRKLCGLLVIVPGNIKQGVAYFPRSIISLVDSKQWITPKLRIRVFCAIVSLSATLSQNKLPYHSNSREVMTNDVLFFGDPAYYQEFVSISGSVLENVISAVKQEPNLATRGTMALEACNCILSSFKASHEISSICSQLIEIAQSCLNANDKHLRSTVNLMRGQHSTCSTNAPVIAV</sequence>
<dbReference type="PANTHER" id="PTHR13673">
    <property type="entry name" value="ESOPHAGEAL CANCER ASSOCIATED PROTEIN"/>
    <property type="match status" value="1"/>
</dbReference>
<dbReference type="InParanoid" id="A0A200PYY8"/>
<keyword evidence="8" id="KW-1185">Reference proteome</keyword>
<evidence type="ECO:0000256" key="1">
    <source>
        <dbReference type="ARBA" id="ARBA00004177"/>
    </source>
</evidence>
<keyword evidence="5" id="KW-0653">Protein transport</keyword>
<comment type="similarity">
    <text evidence="2">Belongs to the VPS35L family.</text>
</comment>
<gene>
    <name evidence="7" type="ORF">BVC80_205g39</name>
</gene>
<name>A0A200PYY8_MACCD</name>
<protein>
    <submittedName>
        <fullName evidence="7">Vacuolar protein sorting-associated protein 35</fullName>
    </submittedName>
</protein>
<dbReference type="GO" id="GO:0032456">
    <property type="term" value="P:endocytic recycling"/>
    <property type="evidence" value="ECO:0007669"/>
    <property type="project" value="InterPro"/>
</dbReference>